<accession>A0A8S5LP08</accession>
<protein>
    <submittedName>
        <fullName evidence="1">Uncharacterized protein</fullName>
    </submittedName>
</protein>
<reference evidence="1" key="1">
    <citation type="journal article" date="2021" name="Proc. Natl. Acad. Sci. U.S.A.">
        <title>A Catalog of Tens of Thousands of Viruses from Human Metagenomes Reveals Hidden Associations with Chronic Diseases.</title>
        <authorList>
            <person name="Tisza M.J."/>
            <person name="Buck C.B."/>
        </authorList>
    </citation>
    <scope>NUCLEOTIDE SEQUENCE</scope>
    <source>
        <strain evidence="1">CtNNQ1</strain>
    </source>
</reference>
<evidence type="ECO:0000313" key="1">
    <source>
        <dbReference type="EMBL" id="DAD71616.1"/>
    </source>
</evidence>
<sequence length="36" mass="4361">MRFFCLTKFKKCAKISRIENRKNLPPFDSPSLFLRQ</sequence>
<organism evidence="1">
    <name type="scientific">Siphoviridae sp. ctNNQ1</name>
    <dbReference type="NCBI Taxonomy" id="2827571"/>
    <lineage>
        <taxon>Viruses</taxon>
        <taxon>Duplodnaviria</taxon>
        <taxon>Heunggongvirae</taxon>
        <taxon>Uroviricota</taxon>
        <taxon>Caudoviricetes</taxon>
    </lineage>
</organism>
<proteinExistence type="predicted"/>
<name>A0A8S5LP08_9CAUD</name>
<dbReference type="EMBL" id="BK015884">
    <property type="protein sequence ID" value="DAD71616.1"/>
    <property type="molecule type" value="Genomic_DNA"/>
</dbReference>